<proteinExistence type="predicted"/>
<dbReference type="InterPro" id="IPR013976">
    <property type="entry name" value="HDOD"/>
</dbReference>
<dbReference type="SUPFAM" id="SSF109604">
    <property type="entry name" value="HD-domain/PDEase-like"/>
    <property type="match status" value="1"/>
</dbReference>
<name>A0A2K9LLN2_9GAMM</name>
<reference evidence="3" key="1">
    <citation type="submission" date="2017-08" db="EMBL/GenBank/DDBJ databases">
        <title>Direct submision.</title>
        <authorList>
            <person name="Kim S.-J."/>
            <person name="Rhee S.-K."/>
        </authorList>
    </citation>
    <scope>NUCLEOTIDE SEQUENCE [LARGE SCALE GENOMIC DNA]</scope>
    <source>
        <strain evidence="3">GI5</strain>
    </source>
</reference>
<dbReference type="SUPFAM" id="SSF55826">
    <property type="entry name" value="YbaK/ProRS associated domain"/>
    <property type="match status" value="1"/>
</dbReference>
<dbReference type="Gene3D" id="1.10.3210.10">
    <property type="entry name" value="Hypothetical protein af1432"/>
    <property type="match status" value="1"/>
</dbReference>
<dbReference type="GO" id="GO:0002161">
    <property type="term" value="F:aminoacyl-tRNA deacylase activity"/>
    <property type="evidence" value="ECO:0007669"/>
    <property type="project" value="InterPro"/>
</dbReference>
<dbReference type="AlphaFoldDB" id="A0A2K9LLN2"/>
<dbReference type="Pfam" id="PF08668">
    <property type="entry name" value="HDOD"/>
    <property type="match status" value="1"/>
</dbReference>
<dbReference type="InterPro" id="IPR007214">
    <property type="entry name" value="YbaK/aa-tRNA-synth-assoc-dom"/>
</dbReference>
<organism evidence="2 3">
    <name type="scientific">Ketobacter alkanivorans</name>
    <dbReference type="NCBI Taxonomy" id="1917421"/>
    <lineage>
        <taxon>Bacteria</taxon>
        <taxon>Pseudomonadati</taxon>
        <taxon>Pseudomonadota</taxon>
        <taxon>Gammaproteobacteria</taxon>
        <taxon>Pseudomonadales</taxon>
        <taxon>Ketobacteraceae</taxon>
        <taxon>Ketobacter</taxon>
    </lineage>
</organism>
<dbReference type="Pfam" id="PF04073">
    <property type="entry name" value="tRNA_edit"/>
    <property type="match status" value="1"/>
</dbReference>
<dbReference type="PIRSF" id="PIRSF036888">
    <property type="entry name" value="HDGYPm_UCP036888"/>
    <property type="match status" value="1"/>
</dbReference>
<evidence type="ECO:0000313" key="2">
    <source>
        <dbReference type="EMBL" id="AUM11714.1"/>
    </source>
</evidence>
<feature type="domain" description="HDOD" evidence="1">
    <location>
        <begin position="188"/>
        <end position="397"/>
    </location>
</feature>
<accession>A0A2K9LLN2</accession>
<dbReference type="EMBL" id="CP022684">
    <property type="protein sequence ID" value="AUM11714.1"/>
    <property type="molecule type" value="Genomic_DNA"/>
</dbReference>
<dbReference type="PANTHER" id="PTHR33525:SF3">
    <property type="entry name" value="RIBONUCLEASE Y"/>
    <property type="match status" value="1"/>
</dbReference>
<evidence type="ECO:0000259" key="1">
    <source>
        <dbReference type="PROSITE" id="PS51833"/>
    </source>
</evidence>
<gene>
    <name evidence="2" type="ORF">Kalk_04455</name>
</gene>
<dbReference type="InterPro" id="IPR036754">
    <property type="entry name" value="YbaK/aa-tRNA-synt-asso_dom_sf"/>
</dbReference>
<dbReference type="InterPro" id="IPR014627">
    <property type="entry name" value="UCP036888_HDGYP-like"/>
</dbReference>
<evidence type="ECO:0000313" key="3">
    <source>
        <dbReference type="Proteomes" id="UP000235116"/>
    </source>
</evidence>
<dbReference type="CDD" id="cd04332">
    <property type="entry name" value="YbaK_like"/>
    <property type="match status" value="1"/>
</dbReference>
<dbReference type="PROSITE" id="PS51833">
    <property type="entry name" value="HDOD"/>
    <property type="match status" value="1"/>
</dbReference>
<dbReference type="InterPro" id="IPR052340">
    <property type="entry name" value="RNase_Y/CdgJ"/>
</dbReference>
<keyword evidence="3" id="KW-1185">Reference proteome</keyword>
<dbReference type="PANTHER" id="PTHR33525">
    <property type="match status" value="1"/>
</dbReference>
<protein>
    <recommendedName>
        <fullName evidence="1">HDOD domain-containing protein</fullName>
    </recommendedName>
</protein>
<dbReference type="Gene3D" id="3.90.960.10">
    <property type="entry name" value="YbaK/aminoacyl-tRNA synthetase-associated domain"/>
    <property type="match status" value="1"/>
</dbReference>
<dbReference type="KEGG" id="kak:Kalk_04455"/>
<sequence length="468" mass="51916">MEMAESLRRYLQKKAVEFRVHPHVLETSLSKLCDEMGIDPEQTAVPVLLRTQKQAFLMAILPLSRSLDLDRLAALLRREFLYLDEAETSAWFLDSEPGAEPPVAEPYDLPCIIDRSLFDQPRIFMRGGSHRALVSFDIANLTKLYQSYPKAVISNPSVFSAATSDALAAEDPRTITAIYNALDKLQRLPPIPAMALRLLEQASSPESTAADLADTIELDPSVAAQVMRYAGSPYFGYRGNLDSVQDAITRVLGFELVSNIALGIASSKAFSVPQQGPLGLRAFWKHALYSAVLAQSLARKINRPGVINPARAYLCGLLHNLGVLLMGHLFPQEFRLLNHELERYPQRSLQDIERSLVIGGDAQQFIRLGHDHMGGYLLEKWNLPEAVSVCAYHHHDDEYEGECSEYASLIRLSNLLLAQKGIGDAGLAGAELDEWGNEFITREDAETVLDKVMELCPELDNLADNMAA</sequence>
<dbReference type="Proteomes" id="UP000235116">
    <property type="component" value="Chromosome"/>
</dbReference>